<reference evidence="2" key="1">
    <citation type="submission" date="2023-03" db="UniProtKB">
        <authorList>
            <consortium name="EnsemblPlants"/>
        </authorList>
    </citation>
    <scope>IDENTIFICATION</scope>
</reference>
<dbReference type="AlphaFoldDB" id="A0A9I9D8V4"/>
<accession>A0A9I9D8V4</accession>
<evidence type="ECO:0000256" key="1">
    <source>
        <dbReference type="SAM" id="MobiDB-lite"/>
    </source>
</evidence>
<organism evidence="2">
    <name type="scientific">Cucumis melo</name>
    <name type="common">Muskmelon</name>
    <dbReference type="NCBI Taxonomy" id="3656"/>
    <lineage>
        <taxon>Eukaryota</taxon>
        <taxon>Viridiplantae</taxon>
        <taxon>Streptophyta</taxon>
        <taxon>Embryophyta</taxon>
        <taxon>Tracheophyta</taxon>
        <taxon>Spermatophyta</taxon>
        <taxon>Magnoliopsida</taxon>
        <taxon>eudicotyledons</taxon>
        <taxon>Gunneridae</taxon>
        <taxon>Pentapetalae</taxon>
        <taxon>rosids</taxon>
        <taxon>fabids</taxon>
        <taxon>Cucurbitales</taxon>
        <taxon>Cucurbitaceae</taxon>
        <taxon>Benincaseae</taxon>
        <taxon>Cucumis</taxon>
    </lineage>
</organism>
<dbReference type="EnsemblPlants" id="MELO3C014741.2.1">
    <property type="protein sequence ID" value="MELO3C014741.2.1"/>
    <property type="gene ID" value="MELO3C014741.2"/>
</dbReference>
<name>A0A9I9D8V4_CUCME</name>
<dbReference type="Gramene" id="MELO3C014741.2.1">
    <property type="protein sequence ID" value="MELO3C014741.2.1"/>
    <property type="gene ID" value="MELO3C014741.2"/>
</dbReference>
<protein>
    <submittedName>
        <fullName evidence="2">Uncharacterized protein</fullName>
    </submittedName>
</protein>
<proteinExistence type="predicted"/>
<feature type="region of interest" description="Disordered" evidence="1">
    <location>
        <begin position="28"/>
        <end position="55"/>
    </location>
</feature>
<sequence>MQIPQVAGGTPQIWATKEIGVELCRQRRDGDGSKEVKDEMNVKCADRSEQCKSKG</sequence>
<evidence type="ECO:0000313" key="2">
    <source>
        <dbReference type="EnsemblPlants" id="MELO3C014741.2.1"/>
    </source>
</evidence>